<name>A0AAD8C7P8_BIOPF</name>
<proteinExistence type="predicted"/>
<dbReference type="PANTHER" id="PTHR44755:SF11">
    <property type="entry name" value="ATRIAL NATRIURETIC PEPTIDE RECEPTOR 3 ISOFORM X1"/>
    <property type="match status" value="1"/>
</dbReference>
<dbReference type="InterPro" id="IPR028082">
    <property type="entry name" value="Peripla_BP_I"/>
</dbReference>
<evidence type="ECO:0000259" key="5">
    <source>
        <dbReference type="Pfam" id="PF01094"/>
    </source>
</evidence>
<gene>
    <name evidence="6" type="ORF">Bpfe_002711</name>
</gene>
<dbReference type="SUPFAM" id="SSF53822">
    <property type="entry name" value="Periplasmic binding protein-like I"/>
    <property type="match status" value="1"/>
</dbReference>
<reference evidence="6" key="2">
    <citation type="submission" date="2023-04" db="EMBL/GenBank/DDBJ databases">
        <authorList>
            <person name="Bu L."/>
            <person name="Lu L."/>
            <person name="Laidemitt M.R."/>
            <person name="Zhang S.M."/>
            <person name="Mutuku M."/>
            <person name="Mkoji G."/>
            <person name="Steinauer M."/>
            <person name="Loker E.S."/>
        </authorList>
    </citation>
    <scope>NUCLEOTIDE SEQUENCE</scope>
    <source>
        <strain evidence="6">KasaAsao</strain>
        <tissue evidence="6">Whole Snail</tissue>
    </source>
</reference>
<keyword evidence="2" id="KW-0812">Transmembrane</keyword>
<dbReference type="InterPro" id="IPR052612">
    <property type="entry name" value="ANP_Clearance_Receptor"/>
</dbReference>
<dbReference type="AlphaFoldDB" id="A0AAD8C7P8"/>
<evidence type="ECO:0000256" key="1">
    <source>
        <dbReference type="ARBA" id="ARBA00004370"/>
    </source>
</evidence>
<keyword evidence="4" id="KW-0472">Membrane</keyword>
<dbReference type="GO" id="GO:0007165">
    <property type="term" value="P:signal transduction"/>
    <property type="evidence" value="ECO:0007669"/>
    <property type="project" value="TreeGrafter"/>
</dbReference>
<reference evidence="6" key="1">
    <citation type="journal article" date="2023" name="PLoS Negl. Trop. Dis.">
        <title>A genome sequence for Biomphalaria pfeifferi, the major vector snail for the human-infecting parasite Schistosoma mansoni.</title>
        <authorList>
            <person name="Bu L."/>
            <person name="Lu L."/>
            <person name="Laidemitt M.R."/>
            <person name="Zhang S.M."/>
            <person name="Mutuku M."/>
            <person name="Mkoji G."/>
            <person name="Steinauer M."/>
            <person name="Loker E.S."/>
        </authorList>
    </citation>
    <scope>NUCLEOTIDE SEQUENCE</scope>
    <source>
        <strain evidence="6">KasaAsao</strain>
    </source>
</reference>
<evidence type="ECO:0000256" key="2">
    <source>
        <dbReference type="ARBA" id="ARBA00022692"/>
    </source>
</evidence>
<dbReference type="GO" id="GO:0038023">
    <property type="term" value="F:signaling receptor activity"/>
    <property type="evidence" value="ECO:0007669"/>
    <property type="project" value="TreeGrafter"/>
</dbReference>
<accession>A0AAD8C7P8</accession>
<keyword evidence="6" id="KW-0675">Receptor</keyword>
<evidence type="ECO:0000256" key="3">
    <source>
        <dbReference type="ARBA" id="ARBA00022989"/>
    </source>
</evidence>
<dbReference type="GO" id="GO:0016020">
    <property type="term" value="C:membrane"/>
    <property type="evidence" value="ECO:0007669"/>
    <property type="project" value="UniProtKB-SubCell"/>
</dbReference>
<protein>
    <submittedName>
        <fullName evidence="6">Atrial natriuretic peptide receptor 3</fullName>
    </submittedName>
</protein>
<keyword evidence="7" id="KW-1185">Reference proteome</keyword>
<dbReference type="Proteomes" id="UP001233172">
    <property type="component" value="Unassembled WGS sequence"/>
</dbReference>
<comment type="subcellular location">
    <subcellularLocation>
        <location evidence="1">Membrane</location>
    </subcellularLocation>
</comment>
<dbReference type="EMBL" id="JASAOG010000006">
    <property type="protein sequence ID" value="KAK0067870.1"/>
    <property type="molecule type" value="Genomic_DNA"/>
</dbReference>
<feature type="domain" description="Receptor ligand binding region" evidence="5">
    <location>
        <begin position="15"/>
        <end position="144"/>
    </location>
</feature>
<dbReference type="Pfam" id="PF01094">
    <property type="entry name" value="ANF_receptor"/>
    <property type="match status" value="1"/>
</dbReference>
<comment type="caution">
    <text evidence="6">The sequence shown here is derived from an EMBL/GenBank/DDBJ whole genome shotgun (WGS) entry which is preliminary data.</text>
</comment>
<evidence type="ECO:0000313" key="6">
    <source>
        <dbReference type="EMBL" id="KAK0067870.1"/>
    </source>
</evidence>
<keyword evidence="3" id="KW-1133">Transmembrane helix</keyword>
<dbReference type="InterPro" id="IPR001828">
    <property type="entry name" value="ANF_lig-bd_rcpt"/>
</dbReference>
<sequence>PGNNDRMFSLTKVFPGVLLAVDKVKFQLLSGMEVKVRVADSKCSPVYGPINAINFYRNNEVSVFIGPVCDYSLAPVARYASVWDLPVISPGGFAHDLSQKHGNGAEYTTLTRIGVTFNSLAEFMVDYVIDSLNWTRGYILFDVDGLSDVMPKFCYLAAASMFNRTKAHNFRFEHDSFKPEELNYDQKLRTGPKQEFASECLL</sequence>
<evidence type="ECO:0000256" key="4">
    <source>
        <dbReference type="ARBA" id="ARBA00023136"/>
    </source>
</evidence>
<organism evidence="6 7">
    <name type="scientific">Biomphalaria pfeifferi</name>
    <name type="common">Bloodfluke planorb</name>
    <name type="synonym">Freshwater snail</name>
    <dbReference type="NCBI Taxonomy" id="112525"/>
    <lineage>
        <taxon>Eukaryota</taxon>
        <taxon>Metazoa</taxon>
        <taxon>Spiralia</taxon>
        <taxon>Lophotrochozoa</taxon>
        <taxon>Mollusca</taxon>
        <taxon>Gastropoda</taxon>
        <taxon>Heterobranchia</taxon>
        <taxon>Euthyneura</taxon>
        <taxon>Panpulmonata</taxon>
        <taxon>Hygrophila</taxon>
        <taxon>Lymnaeoidea</taxon>
        <taxon>Planorbidae</taxon>
        <taxon>Biomphalaria</taxon>
    </lineage>
</organism>
<dbReference type="GO" id="GO:0017046">
    <property type="term" value="F:peptide hormone binding"/>
    <property type="evidence" value="ECO:0007669"/>
    <property type="project" value="TreeGrafter"/>
</dbReference>
<dbReference type="Gene3D" id="3.40.50.2300">
    <property type="match status" value="1"/>
</dbReference>
<evidence type="ECO:0000313" key="7">
    <source>
        <dbReference type="Proteomes" id="UP001233172"/>
    </source>
</evidence>
<dbReference type="PANTHER" id="PTHR44755">
    <property type="entry name" value="NATRIURETIC PEPTIDE RECEPTOR 3-RELATED"/>
    <property type="match status" value="1"/>
</dbReference>
<feature type="non-terminal residue" evidence="6">
    <location>
        <position position="1"/>
    </location>
</feature>